<dbReference type="CDD" id="cd06223">
    <property type="entry name" value="PRTases_typeI"/>
    <property type="match status" value="1"/>
</dbReference>
<keyword evidence="3" id="KW-1185">Reference proteome</keyword>
<dbReference type="InterPro" id="IPR000836">
    <property type="entry name" value="PRTase_dom"/>
</dbReference>
<dbReference type="Pfam" id="PF18912">
    <property type="entry name" value="DZR_2"/>
    <property type="match status" value="1"/>
</dbReference>
<dbReference type="KEGG" id="ncb:C0V82_08795"/>
<dbReference type="InterPro" id="IPR051910">
    <property type="entry name" value="ComF/GntX_DNA_util-trans"/>
</dbReference>
<gene>
    <name evidence="2" type="ORF">C0V82_08795</name>
</gene>
<name>A0A2K9NB59_9PROT</name>
<comment type="similarity">
    <text evidence="1">Belongs to the ComF/GntX family.</text>
</comment>
<keyword evidence="2" id="KW-0328">Glycosyltransferase</keyword>
<keyword evidence="2" id="KW-0808">Transferase</keyword>
<dbReference type="EMBL" id="CP025611">
    <property type="protein sequence ID" value="AUN30317.1"/>
    <property type="molecule type" value="Genomic_DNA"/>
</dbReference>
<dbReference type="InterPro" id="IPR029057">
    <property type="entry name" value="PRTase-like"/>
</dbReference>
<dbReference type="InterPro" id="IPR044005">
    <property type="entry name" value="DZR_2"/>
</dbReference>
<dbReference type="Proteomes" id="UP000234752">
    <property type="component" value="Chromosome eg_1"/>
</dbReference>
<organism evidence="2 3">
    <name type="scientific">Niveispirillum cyanobacteriorum</name>
    <dbReference type="NCBI Taxonomy" id="1612173"/>
    <lineage>
        <taxon>Bacteria</taxon>
        <taxon>Pseudomonadati</taxon>
        <taxon>Pseudomonadota</taxon>
        <taxon>Alphaproteobacteria</taxon>
        <taxon>Rhodospirillales</taxon>
        <taxon>Azospirillaceae</taxon>
        <taxon>Niveispirillum</taxon>
    </lineage>
</organism>
<dbReference type="PANTHER" id="PTHR47505">
    <property type="entry name" value="DNA UTILIZATION PROTEIN YHGH"/>
    <property type="match status" value="1"/>
</dbReference>
<proteinExistence type="inferred from homology"/>
<evidence type="ECO:0000256" key="1">
    <source>
        <dbReference type="ARBA" id="ARBA00008007"/>
    </source>
</evidence>
<dbReference type="SUPFAM" id="SSF53271">
    <property type="entry name" value="PRTase-like"/>
    <property type="match status" value="1"/>
</dbReference>
<dbReference type="GO" id="GO:0016757">
    <property type="term" value="F:glycosyltransferase activity"/>
    <property type="evidence" value="ECO:0007669"/>
    <property type="project" value="UniProtKB-KW"/>
</dbReference>
<reference evidence="2 3" key="1">
    <citation type="submission" date="2017-12" db="EMBL/GenBank/DDBJ databases">
        <title>Genomes of bacteria within cyanobacterial aggregates.</title>
        <authorList>
            <person name="Cai H."/>
        </authorList>
    </citation>
    <scope>NUCLEOTIDE SEQUENCE [LARGE SCALE GENOMIC DNA]</scope>
    <source>
        <strain evidence="2 3">TH16</strain>
    </source>
</reference>
<accession>A0A2K9NB59</accession>
<protein>
    <submittedName>
        <fullName evidence="2">Amidophosphoribosyltransferase</fullName>
    </submittedName>
</protein>
<sequence length="266" mass="28646">MFTLISTRIGRLGRPLRQGALRLLDLVLPPRCLSCGVEVGAVGALCPDCWRGIRFIAAPHCARCGLPFDYDPLGTPDLICGACIARPPLFDRCRSVFAYDDASRSLVLGFKHGDRTDCAPAFAQWLARAGAGLLTEADGIIAPVPLHRWRLLKRRYNQSALLALNLGRLTGRVALPDLLIRRRATPSQGGLSAKGRARNVEGAFMVNPRCREAVKGARVLLVDDVFTTGATVGECAKVLRRAGARAVDVVTLARVVRPVTLGDEGS</sequence>
<dbReference type="OrthoDB" id="9779910at2"/>
<dbReference type="RefSeq" id="WP_102112009.1">
    <property type="nucleotide sequence ID" value="NZ_CP025611.1"/>
</dbReference>
<dbReference type="Pfam" id="PF00156">
    <property type="entry name" value="Pribosyltran"/>
    <property type="match status" value="1"/>
</dbReference>
<evidence type="ECO:0000313" key="3">
    <source>
        <dbReference type="Proteomes" id="UP000234752"/>
    </source>
</evidence>
<dbReference type="AlphaFoldDB" id="A0A2K9NB59"/>
<dbReference type="Gene3D" id="3.40.50.2020">
    <property type="match status" value="1"/>
</dbReference>
<evidence type="ECO:0000313" key="2">
    <source>
        <dbReference type="EMBL" id="AUN30317.1"/>
    </source>
</evidence>
<dbReference type="PANTHER" id="PTHR47505:SF1">
    <property type="entry name" value="DNA UTILIZATION PROTEIN YHGH"/>
    <property type="match status" value="1"/>
</dbReference>